<protein>
    <submittedName>
        <fullName evidence="5">Short-chain dehydrogenase/reductase SDR</fullName>
    </submittedName>
</protein>
<organism evidence="5 6">
    <name type="scientific">Methyloceanibacter caenitepidi</name>
    <dbReference type="NCBI Taxonomy" id="1384459"/>
    <lineage>
        <taxon>Bacteria</taxon>
        <taxon>Pseudomonadati</taxon>
        <taxon>Pseudomonadota</taxon>
        <taxon>Alphaproteobacteria</taxon>
        <taxon>Hyphomicrobiales</taxon>
        <taxon>Hyphomicrobiaceae</taxon>
        <taxon>Methyloceanibacter</taxon>
    </lineage>
</organism>
<proteinExistence type="inferred from homology"/>
<feature type="domain" description="Ketoreductase" evidence="4">
    <location>
        <begin position="4"/>
        <end position="188"/>
    </location>
</feature>
<evidence type="ECO:0000256" key="3">
    <source>
        <dbReference type="RuleBase" id="RU000363"/>
    </source>
</evidence>
<reference evidence="5 6" key="1">
    <citation type="submission" date="2014-09" db="EMBL/GenBank/DDBJ databases">
        <title>Genome sequencing of Methyloceanibacter caenitepidi Gela4.</title>
        <authorList>
            <person name="Takeuchi M."/>
            <person name="Susumu S."/>
            <person name="Kamagata Y."/>
            <person name="Oshima K."/>
            <person name="Hattori M."/>
            <person name="Iwasaki W."/>
        </authorList>
    </citation>
    <scope>NUCLEOTIDE SEQUENCE [LARGE SCALE GENOMIC DNA]</scope>
    <source>
        <strain evidence="5 6">Gela4</strain>
    </source>
</reference>
<dbReference type="GO" id="GO:0016020">
    <property type="term" value="C:membrane"/>
    <property type="evidence" value="ECO:0007669"/>
    <property type="project" value="TreeGrafter"/>
</dbReference>
<accession>A0A0A8K696</accession>
<dbReference type="Pfam" id="PF00106">
    <property type="entry name" value="adh_short"/>
    <property type="match status" value="1"/>
</dbReference>
<dbReference type="InterPro" id="IPR036291">
    <property type="entry name" value="NAD(P)-bd_dom_sf"/>
</dbReference>
<dbReference type="SUPFAM" id="SSF51735">
    <property type="entry name" value="NAD(P)-binding Rossmann-fold domains"/>
    <property type="match status" value="1"/>
</dbReference>
<evidence type="ECO:0000259" key="4">
    <source>
        <dbReference type="SMART" id="SM00822"/>
    </source>
</evidence>
<dbReference type="GO" id="GO:0016491">
    <property type="term" value="F:oxidoreductase activity"/>
    <property type="evidence" value="ECO:0007669"/>
    <property type="project" value="UniProtKB-KW"/>
</dbReference>
<dbReference type="InterPro" id="IPR057326">
    <property type="entry name" value="KR_dom"/>
</dbReference>
<dbReference type="InterPro" id="IPR002347">
    <property type="entry name" value="SDR_fam"/>
</dbReference>
<dbReference type="PRINTS" id="PR00081">
    <property type="entry name" value="GDHRDH"/>
</dbReference>
<dbReference type="STRING" id="1384459.GL4_2978"/>
<dbReference type="Gene3D" id="3.40.50.720">
    <property type="entry name" value="NAD(P)-binding Rossmann-like Domain"/>
    <property type="match status" value="1"/>
</dbReference>
<dbReference type="HOGENOM" id="CLU_010194_2_1_5"/>
<dbReference type="RefSeq" id="WP_045368538.1">
    <property type="nucleotide sequence ID" value="NZ_AP014648.1"/>
</dbReference>
<dbReference type="SMART" id="SM00822">
    <property type="entry name" value="PKS_KR"/>
    <property type="match status" value="1"/>
</dbReference>
<dbReference type="EMBL" id="AP014648">
    <property type="protein sequence ID" value="BAQ18410.1"/>
    <property type="molecule type" value="Genomic_DNA"/>
</dbReference>
<dbReference type="PRINTS" id="PR00080">
    <property type="entry name" value="SDRFAMILY"/>
</dbReference>
<comment type="similarity">
    <text evidence="1 3">Belongs to the short-chain dehydrogenases/reductases (SDR) family.</text>
</comment>
<keyword evidence="6" id="KW-1185">Reference proteome</keyword>
<evidence type="ECO:0000313" key="6">
    <source>
        <dbReference type="Proteomes" id="UP000031643"/>
    </source>
</evidence>
<dbReference type="PANTHER" id="PTHR44196:SF1">
    <property type="entry name" value="DEHYDROGENASE_REDUCTASE SDR FAMILY MEMBER 7B"/>
    <property type="match status" value="1"/>
</dbReference>
<evidence type="ECO:0000313" key="5">
    <source>
        <dbReference type="EMBL" id="BAQ18410.1"/>
    </source>
</evidence>
<keyword evidence="2" id="KW-0560">Oxidoreductase</keyword>
<dbReference type="PANTHER" id="PTHR44196">
    <property type="entry name" value="DEHYDROGENASE/REDUCTASE SDR FAMILY MEMBER 7B"/>
    <property type="match status" value="1"/>
</dbReference>
<name>A0A0A8K696_9HYPH</name>
<evidence type="ECO:0000256" key="2">
    <source>
        <dbReference type="ARBA" id="ARBA00023002"/>
    </source>
</evidence>
<dbReference type="OrthoDB" id="9793825at2"/>
<gene>
    <name evidence="5" type="ORF">GL4_2978</name>
</gene>
<dbReference type="Proteomes" id="UP000031643">
    <property type="component" value="Chromosome"/>
</dbReference>
<evidence type="ECO:0000256" key="1">
    <source>
        <dbReference type="ARBA" id="ARBA00006484"/>
    </source>
</evidence>
<sequence length="267" mass="28098">MSSKLVVVTGASSGIGEATARRFGQAGAHVVLLARNADRLERAAHEVRAAGGTATALAIDLQNRAETLDAAARISGDIGTPDLLVNNAGIGRWRPLVETGPDEAAAMIGVPYLAAFNLTRAFVPAMIERGSGGIAFVTSPASYLAWPNASAYIAARRAIAGFAESLQSELKTAGIVVTIVVLGTVETPYFDNNPGSRENIPELDSRLAPVLTADQAAEALFQGTEQRKRFVVKPGIYRALFVMNALFPKTVASQIRRAAKKGRRTGA</sequence>
<dbReference type="KEGG" id="mcg:GL4_2978"/>
<dbReference type="AlphaFoldDB" id="A0A0A8K696"/>